<feature type="region of interest" description="Disordered" evidence="1">
    <location>
        <begin position="1"/>
        <end position="41"/>
    </location>
</feature>
<dbReference type="AlphaFoldDB" id="A0A1S0TUX4"/>
<organism evidence="2">
    <name type="scientific">Loa loa</name>
    <name type="common">Eye worm</name>
    <name type="synonym">Filaria loa</name>
    <dbReference type="NCBI Taxonomy" id="7209"/>
    <lineage>
        <taxon>Eukaryota</taxon>
        <taxon>Metazoa</taxon>
        <taxon>Ecdysozoa</taxon>
        <taxon>Nematoda</taxon>
        <taxon>Chromadorea</taxon>
        <taxon>Rhabditida</taxon>
        <taxon>Spirurina</taxon>
        <taxon>Spiruromorpha</taxon>
        <taxon>Filarioidea</taxon>
        <taxon>Onchocercidae</taxon>
        <taxon>Loa</taxon>
    </lineage>
</organism>
<dbReference type="InParanoid" id="A0A1S0TUX4"/>
<dbReference type="GeneID" id="9946042"/>
<evidence type="ECO:0000313" key="2">
    <source>
        <dbReference type="EMBL" id="EFO19878.1"/>
    </source>
</evidence>
<accession>A0A1S0TUX4</accession>
<dbReference type="RefSeq" id="XP_003144194.1">
    <property type="nucleotide sequence ID" value="XM_003144146.1"/>
</dbReference>
<dbReference type="CTD" id="9946042"/>
<dbReference type="KEGG" id="loa:LOAG_08616"/>
<proteinExistence type="predicted"/>
<evidence type="ECO:0000256" key="1">
    <source>
        <dbReference type="SAM" id="MobiDB-lite"/>
    </source>
</evidence>
<gene>
    <name evidence="2" type="ORF">LOAG_08616</name>
</gene>
<reference evidence="2" key="1">
    <citation type="submission" date="2012-04" db="EMBL/GenBank/DDBJ databases">
        <title>The Genome Sequence of Loa loa.</title>
        <authorList>
            <consortium name="The Broad Institute Genome Sequencing Platform"/>
            <consortium name="Broad Institute Genome Sequencing Center for Infectious Disease"/>
            <person name="Nutman T.B."/>
            <person name="Fink D.L."/>
            <person name="Russ C."/>
            <person name="Young S."/>
            <person name="Zeng Q."/>
            <person name="Gargeya S."/>
            <person name="Alvarado L."/>
            <person name="Berlin A."/>
            <person name="Chapman S.B."/>
            <person name="Chen Z."/>
            <person name="Freedman E."/>
            <person name="Gellesch M."/>
            <person name="Goldberg J."/>
            <person name="Griggs A."/>
            <person name="Gujja S."/>
            <person name="Heilman E.R."/>
            <person name="Heiman D."/>
            <person name="Howarth C."/>
            <person name="Mehta T."/>
            <person name="Neiman D."/>
            <person name="Pearson M."/>
            <person name="Roberts A."/>
            <person name="Saif S."/>
            <person name="Shea T."/>
            <person name="Shenoy N."/>
            <person name="Sisk P."/>
            <person name="Stolte C."/>
            <person name="Sykes S."/>
            <person name="White J."/>
            <person name="Yandava C."/>
            <person name="Haas B."/>
            <person name="Henn M.R."/>
            <person name="Nusbaum C."/>
            <person name="Birren B."/>
        </authorList>
    </citation>
    <scope>NUCLEOTIDE SEQUENCE [LARGE SCALE GENOMIC DNA]</scope>
</reference>
<feature type="compositionally biased region" description="Basic residues" evidence="1">
    <location>
        <begin position="16"/>
        <end position="26"/>
    </location>
</feature>
<protein>
    <submittedName>
        <fullName evidence="2">Uncharacterized protein</fullName>
    </submittedName>
</protein>
<dbReference type="EMBL" id="JH712137">
    <property type="protein sequence ID" value="EFO19878.1"/>
    <property type="molecule type" value="Genomic_DNA"/>
</dbReference>
<sequence length="130" mass="15425">MHKLIRSENRKEKKPQAKSKHTKHTTPHPFPEKDSTTTNKKRLIPSHSSYIQPVLYALCSSLFHRFFYTLNLLSHKLYKVHVLLAPTKRIENAEEIESRYHVQPVLLRERGRNRVPLPCLSDTFKRTREK</sequence>
<feature type="compositionally biased region" description="Basic and acidic residues" evidence="1">
    <location>
        <begin position="1"/>
        <end position="15"/>
    </location>
</feature>
<name>A0A1S0TUX4_LOALO</name>